<evidence type="ECO:0000313" key="2">
    <source>
        <dbReference type="EMBL" id="GAA4614149.1"/>
    </source>
</evidence>
<dbReference type="InterPro" id="IPR036890">
    <property type="entry name" value="HATPase_C_sf"/>
</dbReference>
<dbReference type="CDD" id="cd16936">
    <property type="entry name" value="HATPase_RsbW-like"/>
    <property type="match status" value="1"/>
</dbReference>
<accession>A0ABP8TU25</accession>
<comment type="caution">
    <text evidence="2">The sequence shown here is derived from an EMBL/GenBank/DDBJ whole genome shotgun (WGS) entry which is preliminary data.</text>
</comment>
<dbReference type="Gene3D" id="3.30.565.10">
    <property type="entry name" value="Histidine kinase-like ATPase, C-terminal domain"/>
    <property type="match status" value="1"/>
</dbReference>
<feature type="region of interest" description="Disordered" evidence="1">
    <location>
        <begin position="1"/>
        <end position="31"/>
    </location>
</feature>
<evidence type="ECO:0000313" key="3">
    <source>
        <dbReference type="Proteomes" id="UP001500212"/>
    </source>
</evidence>
<name>A0ABP8TU25_9ACTN</name>
<keyword evidence="3" id="KW-1185">Reference proteome</keyword>
<dbReference type="SUPFAM" id="SSF55874">
    <property type="entry name" value="ATPase domain of HSP90 chaperone/DNA topoisomerase II/histidine kinase"/>
    <property type="match status" value="1"/>
</dbReference>
<protein>
    <recommendedName>
        <fullName evidence="4">Histidine kinase/HSP90-like ATPase domain-containing protein</fullName>
    </recommendedName>
</protein>
<sequence>MSATSGIEAEGGETARPTEDGVYRPSLPPRSIAAGQPERHAFWFPLPPHPVAVEQSNQLSEIALAAWNMRERLATVRLIAAELVENAMQVSDAVDITLSRRDGAVLIEVWDTSETSPDRQAARTDGRSLPAVKAHSDGWGWKLHDDGGRTVWAVVGDRDASADAVTSPRGVRT</sequence>
<gene>
    <name evidence="2" type="ORF">GCM10023195_61660</name>
</gene>
<proteinExistence type="predicted"/>
<dbReference type="EMBL" id="BAABHJ010000023">
    <property type="protein sequence ID" value="GAA4614149.1"/>
    <property type="molecule type" value="Genomic_DNA"/>
</dbReference>
<dbReference type="InterPro" id="IPR050267">
    <property type="entry name" value="Anti-sigma-factor_SerPK"/>
</dbReference>
<reference evidence="3" key="1">
    <citation type="journal article" date="2019" name="Int. J. Syst. Evol. Microbiol.">
        <title>The Global Catalogue of Microorganisms (GCM) 10K type strain sequencing project: providing services to taxonomists for standard genome sequencing and annotation.</title>
        <authorList>
            <consortium name="The Broad Institute Genomics Platform"/>
            <consortium name="The Broad Institute Genome Sequencing Center for Infectious Disease"/>
            <person name="Wu L."/>
            <person name="Ma J."/>
        </authorList>
    </citation>
    <scope>NUCLEOTIDE SEQUENCE [LARGE SCALE GENOMIC DNA]</scope>
    <source>
        <strain evidence="3">JCM 17938</strain>
    </source>
</reference>
<evidence type="ECO:0000256" key="1">
    <source>
        <dbReference type="SAM" id="MobiDB-lite"/>
    </source>
</evidence>
<evidence type="ECO:0008006" key="4">
    <source>
        <dbReference type="Google" id="ProtNLM"/>
    </source>
</evidence>
<dbReference type="Proteomes" id="UP001500212">
    <property type="component" value="Unassembled WGS sequence"/>
</dbReference>
<dbReference type="PANTHER" id="PTHR35526:SF3">
    <property type="entry name" value="ANTI-SIGMA-F FACTOR RSBW"/>
    <property type="match status" value="1"/>
</dbReference>
<organism evidence="2 3">
    <name type="scientific">Actinoallomurus liliacearum</name>
    <dbReference type="NCBI Taxonomy" id="1080073"/>
    <lineage>
        <taxon>Bacteria</taxon>
        <taxon>Bacillati</taxon>
        <taxon>Actinomycetota</taxon>
        <taxon>Actinomycetes</taxon>
        <taxon>Streptosporangiales</taxon>
        <taxon>Thermomonosporaceae</taxon>
        <taxon>Actinoallomurus</taxon>
    </lineage>
</organism>
<dbReference type="PANTHER" id="PTHR35526">
    <property type="entry name" value="ANTI-SIGMA-F FACTOR RSBW-RELATED"/>
    <property type="match status" value="1"/>
</dbReference>